<keyword evidence="3" id="KW-1185">Reference proteome</keyword>
<dbReference type="NCBIfam" id="TIGR02809">
    <property type="entry name" value="phasin_3"/>
    <property type="match status" value="1"/>
</dbReference>
<proteinExistence type="predicted"/>
<dbReference type="InterPro" id="IPR014176">
    <property type="entry name" value="Phasin_subfam-3"/>
</dbReference>
<protein>
    <submittedName>
        <fullName evidence="2">Phasin family protein</fullName>
    </submittedName>
</protein>
<accession>A0AAE3G465</accession>
<dbReference type="Proteomes" id="UP001205843">
    <property type="component" value="Unassembled WGS sequence"/>
</dbReference>
<dbReference type="AlphaFoldDB" id="A0AAE3G465"/>
<dbReference type="Pfam" id="PF09361">
    <property type="entry name" value="Phasin_2"/>
    <property type="match status" value="1"/>
</dbReference>
<name>A0AAE3G465_9GAMM</name>
<evidence type="ECO:0000259" key="1">
    <source>
        <dbReference type="Pfam" id="PF09361"/>
    </source>
</evidence>
<evidence type="ECO:0000313" key="3">
    <source>
        <dbReference type="Proteomes" id="UP001205843"/>
    </source>
</evidence>
<dbReference type="EMBL" id="JALJXV010000005">
    <property type="protein sequence ID" value="MCP1675077.1"/>
    <property type="molecule type" value="Genomic_DNA"/>
</dbReference>
<dbReference type="InterPro" id="IPR018968">
    <property type="entry name" value="Phasin"/>
</dbReference>
<sequence length="119" mass="12865">MYDAMFKNFGADFQTAFVPMQKFNALVIDQLAKVAEFQLAAAKTYSEMGVEQLRAVAGIQDAKSLQAFVESQNKVAKTLSEKLNQDVNTLAGLGKDFTAELQKLAQENVSAANKAAKAA</sequence>
<evidence type="ECO:0000313" key="2">
    <source>
        <dbReference type="EMBL" id="MCP1675077.1"/>
    </source>
</evidence>
<dbReference type="RefSeq" id="WP_253477981.1">
    <property type="nucleotide sequence ID" value="NZ_JALJXV010000005.1"/>
</dbReference>
<organism evidence="2 3">
    <name type="scientific">Natronocella acetinitrilica</name>
    <dbReference type="NCBI Taxonomy" id="414046"/>
    <lineage>
        <taxon>Bacteria</taxon>
        <taxon>Pseudomonadati</taxon>
        <taxon>Pseudomonadota</taxon>
        <taxon>Gammaproteobacteria</taxon>
        <taxon>Chromatiales</taxon>
        <taxon>Ectothiorhodospiraceae</taxon>
        <taxon>Natronocella</taxon>
    </lineage>
</organism>
<gene>
    <name evidence="2" type="ORF">J2T57_002225</name>
</gene>
<comment type="caution">
    <text evidence="2">The sequence shown here is derived from an EMBL/GenBank/DDBJ whole genome shotgun (WGS) entry which is preliminary data.</text>
</comment>
<reference evidence="2" key="1">
    <citation type="submission" date="2022-03" db="EMBL/GenBank/DDBJ databases">
        <title>Genomic Encyclopedia of Type Strains, Phase III (KMG-III): the genomes of soil and plant-associated and newly described type strains.</title>
        <authorList>
            <person name="Whitman W."/>
        </authorList>
    </citation>
    <scope>NUCLEOTIDE SEQUENCE</scope>
    <source>
        <strain evidence="2">ANL 6-2</strain>
    </source>
</reference>
<feature type="domain" description="Phasin" evidence="1">
    <location>
        <begin position="11"/>
        <end position="109"/>
    </location>
</feature>